<evidence type="ECO:0000313" key="3">
    <source>
        <dbReference type="Proteomes" id="UP000266861"/>
    </source>
</evidence>
<accession>A0A397IP85</accession>
<feature type="region of interest" description="Disordered" evidence="1">
    <location>
        <begin position="309"/>
        <end position="328"/>
    </location>
</feature>
<organism evidence="2 3">
    <name type="scientific">Diversispora epigaea</name>
    <dbReference type="NCBI Taxonomy" id="1348612"/>
    <lineage>
        <taxon>Eukaryota</taxon>
        <taxon>Fungi</taxon>
        <taxon>Fungi incertae sedis</taxon>
        <taxon>Mucoromycota</taxon>
        <taxon>Glomeromycotina</taxon>
        <taxon>Glomeromycetes</taxon>
        <taxon>Diversisporales</taxon>
        <taxon>Diversisporaceae</taxon>
        <taxon>Diversispora</taxon>
    </lineage>
</organism>
<evidence type="ECO:0000313" key="2">
    <source>
        <dbReference type="EMBL" id="RHZ76777.1"/>
    </source>
</evidence>
<dbReference type="EMBL" id="PQFF01000181">
    <property type="protein sequence ID" value="RHZ76777.1"/>
    <property type="molecule type" value="Genomic_DNA"/>
</dbReference>
<evidence type="ECO:0000256" key="1">
    <source>
        <dbReference type="SAM" id="MobiDB-lite"/>
    </source>
</evidence>
<reference evidence="2 3" key="1">
    <citation type="submission" date="2018-08" db="EMBL/GenBank/DDBJ databases">
        <title>Genome and evolution of the arbuscular mycorrhizal fungus Diversispora epigaea (formerly Glomus versiforme) and its bacterial endosymbionts.</title>
        <authorList>
            <person name="Sun X."/>
            <person name="Fei Z."/>
            <person name="Harrison M."/>
        </authorList>
    </citation>
    <scope>NUCLEOTIDE SEQUENCE [LARGE SCALE GENOMIC DNA]</scope>
    <source>
        <strain evidence="2 3">IT104</strain>
    </source>
</reference>
<dbReference type="AlphaFoldDB" id="A0A397IP85"/>
<proteinExistence type="predicted"/>
<protein>
    <submittedName>
        <fullName evidence="2">Uncharacterized protein</fullName>
    </submittedName>
</protein>
<keyword evidence="3" id="KW-1185">Reference proteome</keyword>
<gene>
    <name evidence="2" type="ORF">Glove_193g15</name>
</gene>
<comment type="caution">
    <text evidence="2">The sequence shown here is derived from an EMBL/GenBank/DDBJ whole genome shotgun (WGS) entry which is preliminary data.</text>
</comment>
<feature type="region of interest" description="Disordered" evidence="1">
    <location>
        <begin position="271"/>
        <end position="303"/>
    </location>
</feature>
<dbReference type="Proteomes" id="UP000266861">
    <property type="component" value="Unassembled WGS sequence"/>
</dbReference>
<name>A0A397IP85_9GLOM</name>
<feature type="compositionally biased region" description="Polar residues" evidence="1">
    <location>
        <begin position="314"/>
        <end position="328"/>
    </location>
</feature>
<sequence length="328" mass="37330">MLLDFISFSENQKLKEEITELKSLTKNINNNILPPNPSYEIVNYSEEANTPHTSIKKIQSLIVTKKQLRPYTLLYEQHLLTRYSSGPQAMASSGSVQDESSLVYYFANLISNNVSLRPQERNVFRIAEVERSDICCLTSHVYLTKNINNNILPPNPSYEIVNYSEEANTPHTSIKKIQSLIVTKKQLRPYTLLYEQHLLTRYSSGPQAMASSGSVQDESSLDEGTVFRGKPPRKYIIVDIRPPTQSRPAEPLASERVKEFVVIVPESISVRSSPRTNKGKRVFDNNSEEEDTESNDEKNEKDVRLKHLLRNVLDPQSTSSTTAQLQRK</sequence>